<accession>A0ABQ9ZTU5</accession>
<sequence length="101" mass="12436">MNRGIDMDEQMHIVSDKELSPLQCREFDLCTIYMIYQHETFQLKEEWHRFTAIETYFWNYWLQVTRNHYIKSRISCALSFEFSPVGKYHRKYFSNNKLPPD</sequence>
<protein>
    <submittedName>
        <fullName evidence="1">Uncharacterized protein</fullName>
    </submittedName>
</protein>
<organism evidence="1 2">
    <name type="scientific">Daphnia magna</name>
    <dbReference type="NCBI Taxonomy" id="35525"/>
    <lineage>
        <taxon>Eukaryota</taxon>
        <taxon>Metazoa</taxon>
        <taxon>Ecdysozoa</taxon>
        <taxon>Arthropoda</taxon>
        <taxon>Crustacea</taxon>
        <taxon>Branchiopoda</taxon>
        <taxon>Diplostraca</taxon>
        <taxon>Cladocera</taxon>
        <taxon>Anomopoda</taxon>
        <taxon>Daphniidae</taxon>
        <taxon>Daphnia</taxon>
    </lineage>
</organism>
<name>A0ABQ9ZTU5_9CRUS</name>
<dbReference type="Proteomes" id="UP001234178">
    <property type="component" value="Unassembled WGS sequence"/>
</dbReference>
<gene>
    <name evidence="1" type="ORF">OUZ56_031006</name>
</gene>
<reference evidence="1 2" key="1">
    <citation type="journal article" date="2023" name="Nucleic Acids Res.">
        <title>The hologenome of Daphnia magna reveals possible DNA methylation and microbiome-mediated evolution of the host genome.</title>
        <authorList>
            <person name="Chaturvedi A."/>
            <person name="Li X."/>
            <person name="Dhandapani V."/>
            <person name="Marshall H."/>
            <person name="Kissane S."/>
            <person name="Cuenca-Cambronero M."/>
            <person name="Asole G."/>
            <person name="Calvet F."/>
            <person name="Ruiz-Romero M."/>
            <person name="Marangio P."/>
            <person name="Guigo R."/>
            <person name="Rago D."/>
            <person name="Mirbahai L."/>
            <person name="Eastwood N."/>
            <person name="Colbourne J.K."/>
            <person name="Zhou J."/>
            <person name="Mallon E."/>
            <person name="Orsini L."/>
        </authorList>
    </citation>
    <scope>NUCLEOTIDE SEQUENCE [LARGE SCALE GENOMIC DNA]</scope>
    <source>
        <strain evidence="1">LRV0_1</strain>
    </source>
</reference>
<evidence type="ECO:0000313" key="2">
    <source>
        <dbReference type="Proteomes" id="UP001234178"/>
    </source>
</evidence>
<proteinExistence type="predicted"/>
<keyword evidence="2" id="KW-1185">Reference proteome</keyword>
<evidence type="ECO:0000313" key="1">
    <source>
        <dbReference type="EMBL" id="KAK4016045.1"/>
    </source>
</evidence>
<comment type="caution">
    <text evidence="1">The sequence shown here is derived from an EMBL/GenBank/DDBJ whole genome shotgun (WGS) entry which is preliminary data.</text>
</comment>
<dbReference type="EMBL" id="JAOYFB010000005">
    <property type="protein sequence ID" value="KAK4016045.1"/>
    <property type="molecule type" value="Genomic_DNA"/>
</dbReference>